<feature type="active site" evidence="1">
    <location>
        <position position="200"/>
    </location>
</feature>
<keyword evidence="6" id="KW-1185">Reference proteome</keyword>
<comment type="caution">
    <text evidence="5">The sequence shown here is derived from an EMBL/GenBank/DDBJ whole genome shotgun (WGS) entry which is preliminary data.</text>
</comment>
<dbReference type="PROSITE" id="PS51459">
    <property type="entry name" value="FIDO"/>
    <property type="match status" value="1"/>
</dbReference>
<accession>A0A4R1K712</accession>
<dbReference type="InterPro" id="IPR003812">
    <property type="entry name" value="Fido"/>
</dbReference>
<keyword evidence="2" id="KW-0547">Nucleotide-binding</keyword>
<reference evidence="5 6" key="1">
    <citation type="submission" date="2019-03" db="EMBL/GenBank/DDBJ databases">
        <title>Genomic Encyclopedia of Type Strains, Phase IV (KMG-IV): sequencing the most valuable type-strain genomes for metagenomic binning, comparative biology and taxonomic classification.</title>
        <authorList>
            <person name="Goeker M."/>
        </authorList>
    </citation>
    <scope>NUCLEOTIDE SEQUENCE [LARGE SCALE GENOMIC DNA]</scope>
    <source>
        <strain evidence="5 6">DSM 24984</strain>
    </source>
</reference>
<evidence type="ECO:0000313" key="6">
    <source>
        <dbReference type="Proteomes" id="UP000294614"/>
    </source>
</evidence>
<dbReference type="GO" id="GO:0005524">
    <property type="term" value="F:ATP binding"/>
    <property type="evidence" value="ECO:0007669"/>
    <property type="project" value="UniProtKB-KW"/>
</dbReference>
<feature type="binding site" evidence="2">
    <location>
        <begin position="204"/>
        <end position="211"/>
    </location>
    <ligand>
        <name>ATP</name>
        <dbReference type="ChEBI" id="CHEBI:30616"/>
    </ligand>
</feature>
<evidence type="ECO:0000256" key="3">
    <source>
        <dbReference type="PIRSR" id="PIRSR640198-3"/>
    </source>
</evidence>
<protein>
    <submittedName>
        <fullName evidence="5">Fic family protein</fullName>
    </submittedName>
</protein>
<keyword evidence="2" id="KW-0067">ATP-binding</keyword>
<feature type="domain" description="Fido" evidence="4">
    <location>
        <begin position="114"/>
        <end position="263"/>
    </location>
</feature>
<evidence type="ECO:0000259" key="4">
    <source>
        <dbReference type="PROSITE" id="PS51459"/>
    </source>
</evidence>
<evidence type="ECO:0000313" key="5">
    <source>
        <dbReference type="EMBL" id="TCK60046.1"/>
    </source>
</evidence>
<dbReference type="SUPFAM" id="SSF140931">
    <property type="entry name" value="Fic-like"/>
    <property type="match status" value="1"/>
</dbReference>
<evidence type="ECO:0000256" key="1">
    <source>
        <dbReference type="PIRSR" id="PIRSR640198-1"/>
    </source>
</evidence>
<dbReference type="AlphaFoldDB" id="A0A4R1K712"/>
<dbReference type="InterPro" id="IPR040198">
    <property type="entry name" value="Fido_containing"/>
</dbReference>
<organism evidence="5 6">
    <name type="scientific">Seleniivibrio woodruffii</name>
    <dbReference type="NCBI Taxonomy" id="1078050"/>
    <lineage>
        <taxon>Bacteria</taxon>
        <taxon>Pseudomonadati</taxon>
        <taxon>Deferribacterota</taxon>
        <taxon>Deferribacteres</taxon>
        <taxon>Deferribacterales</taxon>
        <taxon>Geovibrionaceae</taxon>
        <taxon>Seleniivibrio</taxon>
    </lineage>
</organism>
<gene>
    <name evidence="5" type="ORF">C8D98_2218</name>
</gene>
<dbReference type="PANTHER" id="PTHR13504">
    <property type="entry name" value="FIDO DOMAIN-CONTAINING PROTEIN DDB_G0283145"/>
    <property type="match status" value="1"/>
</dbReference>
<dbReference type="PANTHER" id="PTHR13504:SF38">
    <property type="entry name" value="FIDO DOMAIN-CONTAINING PROTEIN"/>
    <property type="match status" value="1"/>
</dbReference>
<dbReference type="Pfam" id="PF02661">
    <property type="entry name" value="Fic"/>
    <property type="match status" value="1"/>
</dbReference>
<proteinExistence type="predicted"/>
<feature type="site" description="Important for autoinhibition of adenylyltransferase activity" evidence="3">
    <location>
        <position position="68"/>
    </location>
</feature>
<dbReference type="EMBL" id="SMGG01000005">
    <property type="protein sequence ID" value="TCK60046.1"/>
    <property type="molecule type" value="Genomic_DNA"/>
</dbReference>
<name>A0A4R1K712_9BACT</name>
<sequence length="372" mass="43893">MENKLEIMTYKSGKFVFSADYDRLVIDPLVAEVRTLADFMMDLRVFPVSYRLDEELIIRSIMSTAAIEGNPLTEEEVGEVLNGGEITNIYQREIFNLKSCYEFLVNWENKDFLITEDLCKLFHQYITKDIPHEYNLPGYYRKEKVKVGDKSHGGIYVPPRCFDDIKMLMSAFIEWFQKLPSDIHVFVKAFLLHYYFAKIHPFSDGNGRTARILEGFYLANNGYGFFLKELSNYYYRQVDEYYAAFSNSHKADDASQFILFCLNIMKTALYERKEQAIEFAKRFAMRDFLDFAYKKKMLKERQFNLLNVLLDIERESEFSKEQLFVTSYFKVIYGKLSDRTVANDLNYLVSQNLLIKDGDKYRINLNYLKPAI</sequence>
<dbReference type="InterPro" id="IPR036597">
    <property type="entry name" value="Fido-like_dom_sf"/>
</dbReference>
<dbReference type="Gene3D" id="1.10.3290.10">
    <property type="entry name" value="Fido-like domain"/>
    <property type="match status" value="1"/>
</dbReference>
<evidence type="ECO:0000256" key="2">
    <source>
        <dbReference type="PIRSR" id="PIRSR640198-2"/>
    </source>
</evidence>
<dbReference type="Proteomes" id="UP000294614">
    <property type="component" value="Unassembled WGS sequence"/>
</dbReference>